<evidence type="ECO:0008006" key="3">
    <source>
        <dbReference type="Google" id="ProtNLM"/>
    </source>
</evidence>
<dbReference type="Proteomes" id="UP000005876">
    <property type="component" value="Chromosome"/>
</dbReference>
<dbReference type="HOGENOM" id="CLU_1999251_0_0_9"/>
<sequence length="154" mass="17720">MLSRYLVGGRLDPPFYPTKTRPCIASRRVDIDGLRSLEGKRTVTDTFKISNDLEFFAISIKADVITPADYWSLVVDENVIVNHVYCKDYSEGLYFQVAHPVKGGREFCFEFYTESADRKRIEVSYYFLTDPNVTLRLNGITNQSYDPISLPDRV</sequence>
<reference evidence="2" key="1">
    <citation type="submission" date="2011-11" db="EMBL/GenBank/DDBJ databases">
        <title>Complete sequence of Paenibacillus terrae HPL-003.</title>
        <authorList>
            <person name="Shin S.H."/>
            <person name="Kim S."/>
            <person name="Kim J.Y."/>
        </authorList>
    </citation>
    <scope>NUCLEOTIDE SEQUENCE [LARGE SCALE GENOMIC DNA]</scope>
    <source>
        <strain evidence="2">HPL-003</strain>
    </source>
</reference>
<dbReference type="KEGG" id="pta:HPL003_15015"/>
<evidence type="ECO:0000313" key="2">
    <source>
        <dbReference type="Proteomes" id="UP000005876"/>
    </source>
</evidence>
<accession>G7W4B6</accession>
<dbReference type="AlphaFoldDB" id="G7W4B6"/>
<reference key="2">
    <citation type="submission" date="2011-11" db="EMBL/GenBank/DDBJ databases">
        <authorList>
            <person name="Shin S.H."/>
            <person name="Kim S."/>
            <person name="Kim J.Y."/>
        </authorList>
    </citation>
    <scope>NUCLEOTIDE SEQUENCE</scope>
    <source>
        <strain>HPL-003</strain>
    </source>
</reference>
<dbReference type="EMBL" id="CP003107">
    <property type="protein sequence ID" value="AET59754.1"/>
    <property type="molecule type" value="Genomic_DNA"/>
</dbReference>
<dbReference type="RefSeq" id="WP_014280475.1">
    <property type="nucleotide sequence ID" value="NC_016641.1"/>
</dbReference>
<reference evidence="1 2" key="3">
    <citation type="journal article" date="2012" name="J. Bacteriol.">
        <title>Genome Sequence of Paenibacillus terrae HPL-003, a Xylanase-Producing Bacterium Isolated from Soil Found in Forest Residue.</title>
        <authorList>
            <person name="Shin S.H."/>
            <person name="Kim S."/>
            <person name="Kim J.Y."/>
            <person name="Song H.Y."/>
            <person name="Cho S.J."/>
            <person name="Kim D.R."/>
            <person name="Lee K.I."/>
            <person name="Lim H.K."/>
            <person name="Park N.J."/>
            <person name="Hwang I.T."/>
            <person name="Yang K.S."/>
        </authorList>
    </citation>
    <scope>NUCLEOTIDE SEQUENCE [LARGE SCALE GENOMIC DNA]</scope>
    <source>
        <strain evidence="1 2">HPL-003</strain>
    </source>
</reference>
<dbReference type="OrthoDB" id="2601355at2"/>
<organism evidence="1 2">
    <name type="scientific">Paenibacillus terrae (strain HPL-003)</name>
    <dbReference type="NCBI Taxonomy" id="985665"/>
    <lineage>
        <taxon>Bacteria</taxon>
        <taxon>Bacillati</taxon>
        <taxon>Bacillota</taxon>
        <taxon>Bacilli</taxon>
        <taxon>Bacillales</taxon>
        <taxon>Paenibacillaceae</taxon>
        <taxon>Paenibacillus</taxon>
    </lineage>
</organism>
<evidence type="ECO:0000313" key="1">
    <source>
        <dbReference type="EMBL" id="AET59754.1"/>
    </source>
</evidence>
<dbReference type="STRING" id="985665.HPL003_15015"/>
<name>G7W4B6_PAETH</name>
<protein>
    <recommendedName>
        <fullName evidence="3">Low copy number virion structural protein</fullName>
    </recommendedName>
</protein>
<gene>
    <name evidence="1" type="ordered locus">HPL003_15015</name>
</gene>
<dbReference type="eggNOG" id="ENOG5033T7I">
    <property type="taxonomic scope" value="Bacteria"/>
</dbReference>
<proteinExistence type="predicted"/>